<comment type="function">
    <text evidence="2">Catalyzes the hydrolysis of N(4)-acetylcytidine (ac4C).</text>
</comment>
<proteinExistence type="inferred from homology"/>
<dbReference type="SUPFAM" id="SSF88697">
    <property type="entry name" value="PUA domain-like"/>
    <property type="match status" value="1"/>
</dbReference>
<sequence>MTRPLKQMTFYHRFEKDILSGAKTITIRNHAEADFLPGEIVSVSTFETGRWFCNIQILSVTPLEVDDIDERHALQENMPLDELLAVISRIYPDEKSLYMICFKLC</sequence>
<dbReference type="PANTHER" id="PTHR38088:SF2">
    <property type="entry name" value="UCP029143 FAMILY PROTEIN"/>
    <property type="match status" value="1"/>
</dbReference>
<feature type="active site" description="Proton donor" evidence="2">
    <location>
        <position position="76"/>
    </location>
</feature>
<gene>
    <name evidence="4" type="ORF">HC757_03960</name>
</gene>
<dbReference type="HAMAP" id="MF_00684">
    <property type="entry name" value="ac4C_amidohydr"/>
    <property type="match status" value="1"/>
</dbReference>
<keyword evidence="5" id="KW-1185">Reference proteome</keyword>
<dbReference type="InterPro" id="IPR008314">
    <property type="entry name" value="AC4CH"/>
</dbReference>
<dbReference type="EC" id="3.5.1.135" evidence="2"/>
<comment type="similarity">
    <text evidence="2">Belongs to the N(4)-acetylcytidine amidohydrolase family.</text>
</comment>
<feature type="active site" description="Proton acceptor" evidence="2">
    <location>
        <position position="23"/>
    </location>
</feature>
<evidence type="ECO:0000313" key="4">
    <source>
        <dbReference type="EMBL" id="NMH64322.1"/>
    </source>
</evidence>
<comment type="catalytic activity">
    <reaction evidence="2">
        <text>N(4)-acetylcytidine + H2O = cytidine + acetate + H(+)</text>
        <dbReference type="Rhea" id="RHEA:62932"/>
        <dbReference type="ChEBI" id="CHEBI:15377"/>
        <dbReference type="ChEBI" id="CHEBI:15378"/>
        <dbReference type="ChEBI" id="CHEBI:17562"/>
        <dbReference type="ChEBI" id="CHEBI:30089"/>
        <dbReference type="ChEBI" id="CHEBI:70989"/>
        <dbReference type="EC" id="3.5.1.135"/>
    </reaction>
</comment>
<dbReference type="RefSeq" id="WP_169563007.1">
    <property type="nucleotide sequence ID" value="NZ_JAAXYH010000002.1"/>
</dbReference>
<evidence type="ECO:0000313" key="5">
    <source>
        <dbReference type="Proteomes" id="UP000737113"/>
    </source>
</evidence>
<evidence type="ECO:0000256" key="1">
    <source>
        <dbReference type="ARBA" id="ARBA00022801"/>
    </source>
</evidence>
<dbReference type="EMBL" id="JAAXYH010000002">
    <property type="protein sequence ID" value="NMH64322.1"/>
    <property type="molecule type" value="Genomic_DNA"/>
</dbReference>
<dbReference type="PANTHER" id="PTHR38088">
    <property type="entry name" value="UCP029143 FAMILY PROTEIN"/>
    <property type="match status" value="1"/>
</dbReference>
<evidence type="ECO:0000259" key="3">
    <source>
        <dbReference type="SMART" id="SM01022"/>
    </source>
</evidence>
<reference evidence="4" key="1">
    <citation type="submission" date="2020-04" db="EMBL/GenBank/DDBJ databases">
        <title>Description of Shewanella salipaludis sp. nov., isolated from a salt marsh.</title>
        <authorList>
            <person name="Park S."/>
            <person name="Yoon J.-H."/>
        </authorList>
    </citation>
    <scope>NUCLEOTIDE SEQUENCE</scope>
    <source>
        <strain evidence="4">SHSM-M6</strain>
    </source>
</reference>
<feature type="active site" description="Nucleophile" evidence="2">
    <location>
        <position position="26"/>
    </location>
</feature>
<dbReference type="GO" id="GO:0005829">
    <property type="term" value="C:cytosol"/>
    <property type="evidence" value="ECO:0007669"/>
    <property type="project" value="TreeGrafter"/>
</dbReference>
<name>A0A972FX80_9GAMM</name>
<dbReference type="PIRSF" id="PIRSF029143">
    <property type="entry name" value="UCP029143"/>
    <property type="match status" value="1"/>
</dbReference>
<dbReference type="GO" id="GO:0016813">
    <property type="term" value="F:hydrolase activity, acting on carbon-nitrogen (but not peptide) bonds, in linear amidines"/>
    <property type="evidence" value="ECO:0007669"/>
    <property type="project" value="UniProtKB-UniRule"/>
</dbReference>
<dbReference type="NCBIfam" id="NF003443">
    <property type="entry name" value="PRK04980.1"/>
    <property type="match status" value="1"/>
</dbReference>
<comment type="catalytic activity">
    <reaction evidence="2">
        <text>N(4)-acetylcytosine + H2O = cytosine + acetate + H(+)</text>
        <dbReference type="Rhea" id="RHEA:62940"/>
        <dbReference type="ChEBI" id="CHEBI:15377"/>
        <dbReference type="ChEBI" id="CHEBI:15378"/>
        <dbReference type="ChEBI" id="CHEBI:16040"/>
        <dbReference type="ChEBI" id="CHEBI:30089"/>
        <dbReference type="ChEBI" id="CHEBI:146134"/>
        <dbReference type="EC" id="3.5.1.135"/>
    </reaction>
</comment>
<comment type="caution">
    <text evidence="4">The sequence shown here is derived from an EMBL/GenBank/DDBJ whole genome shotgun (WGS) entry which is preliminary data.</text>
</comment>
<dbReference type="SMART" id="SM01022">
    <property type="entry name" value="ASCH"/>
    <property type="match status" value="1"/>
</dbReference>
<feature type="domain" description="ASCH" evidence="3">
    <location>
        <begin position="8"/>
        <end position="105"/>
    </location>
</feature>
<keyword evidence="1 2" id="KW-0378">Hydrolase</keyword>
<dbReference type="InterPro" id="IPR015947">
    <property type="entry name" value="PUA-like_sf"/>
</dbReference>
<dbReference type="InterPro" id="IPR007374">
    <property type="entry name" value="ASCH_domain"/>
</dbReference>
<dbReference type="Pfam" id="PF04266">
    <property type="entry name" value="ASCH"/>
    <property type="match status" value="1"/>
</dbReference>
<dbReference type="AlphaFoldDB" id="A0A972FX80"/>
<protein>
    <recommendedName>
        <fullName evidence="2">N(4)-acetylcytidine amidohydrolase</fullName>
        <shortName evidence="2">ac4C amidohydrolase</shortName>
        <ecNumber evidence="2">3.5.1.135</ecNumber>
    </recommendedName>
</protein>
<dbReference type="Gene3D" id="2.30.130.30">
    <property type="entry name" value="Hypothetical protein"/>
    <property type="match status" value="1"/>
</dbReference>
<organism evidence="4 5">
    <name type="scientific">Shewanella salipaludis</name>
    <dbReference type="NCBI Taxonomy" id="2723052"/>
    <lineage>
        <taxon>Bacteria</taxon>
        <taxon>Pseudomonadati</taxon>
        <taxon>Pseudomonadota</taxon>
        <taxon>Gammaproteobacteria</taxon>
        <taxon>Alteromonadales</taxon>
        <taxon>Shewanellaceae</taxon>
        <taxon>Shewanella</taxon>
    </lineage>
</organism>
<dbReference type="CDD" id="cd06552">
    <property type="entry name" value="ASCH_yqfb_like"/>
    <property type="match status" value="1"/>
</dbReference>
<dbReference type="Proteomes" id="UP000737113">
    <property type="component" value="Unassembled WGS sequence"/>
</dbReference>
<evidence type="ECO:0000256" key="2">
    <source>
        <dbReference type="HAMAP-Rule" id="MF_00684"/>
    </source>
</evidence>
<comment type="catalytic activity">
    <reaction evidence="2">
        <text>N(4)-acetyl-2'-deoxycytidine + H2O = 2'-deoxycytidine + acetate + H(+)</text>
        <dbReference type="Rhea" id="RHEA:62936"/>
        <dbReference type="ChEBI" id="CHEBI:15377"/>
        <dbReference type="ChEBI" id="CHEBI:15378"/>
        <dbReference type="ChEBI" id="CHEBI:15698"/>
        <dbReference type="ChEBI" id="CHEBI:30089"/>
        <dbReference type="ChEBI" id="CHEBI:146133"/>
        <dbReference type="EC" id="3.5.1.135"/>
    </reaction>
</comment>
<accession>A0A972FX80</accession>